<keyword evidence="4" id="KW-1003">Cell membrane</keyword>
<evidence type="ECO:0000256" key="7">
    <source>
        <dbReference type="ARBA" id="ARBA00022723"/>
    </source>
</evidence>
<gene>
    <name evidence="15" type="ORF">DGD08_08905</name>
</gene>
<keyword evidence="10 13" id="KW-1133">Transmembrane helix</keyword>
<dbReference type="OMA" id="NPIRHLD"/>
<evidence type="ECO:0000256" key="9">
    <source>
        <dbReference type="ARBA" id="ARBA00022833"/>
    </source>
</evidence>
<comment type="similarity">
    <text evidence="3">Belongs to the peptidase M50B family.</text>
</comment>
<dbReference type="GO" id="GO:0008237">
    <property type="term" value="F:metallopeptidase activity"/>
    <property type="evidence" value="ECO:0007669"/>
    <property type="project" value="UniProtKB-KW"/>
</dbReference>
<evidence type="ECO:0000256" key="6">
    <source>
        <dbReference type="ARBA" id="ARBA00022692"/>
    </source>
</evidence>
<dbReference type="Pfam" id="PF02163">
    <property type="entry name" value="Peptidase_M50"/>
    <property type="match status" value="1"/>
</dbReference>
<feature type="transmembrane region" description="Helical" evidence="13">
    <location>
        <begin position="51"/>
        <end position="72"/>
    </location>
</feature>
<evidence type="ECO:0000256" key="4">
    <source>
        <dbReference type="ARBA" id="ARBA00022475"/>
    </source>
</evidence>
<protein>
    <submittedName>
        <fullName evidence="15">Site-2 protease family protein</fullName>
    </submittedName>
</protein>
<accession>A0A3D4V893</accession>
<feature type="transmembrane region" description="Helical" evidence="13">
    <location>
        <begin position="132"/>
        <end position="155"/>
    </location>
</feature>
<feature type="transmembrane region" description="Helical" evidence="13">
    <location>
        <begin position="92"/>
        <end position="120"/>
    </location>
</feature>
<dbReference type="CDD" id="cd06158">
    <property type="entry name" value="S2P-M50_like_1"/>
    <property type="match status" value="1"/>
</dbReference>
<keyword evidence="5 15" id="KW-0645">Protease</keyword>
<keyword evidence="11" id="KW-0482">Metalloprotease</keyword>
<comment type="caution">
    <text evidence="15">The sequence shown here is derived from an EMBL/GenBank/DDBJ whole genome shotgun (WGS) entry which is preliminary data.</text>
</comment>
<keyword evidence="12 13" id="KW-0472">Membrane</keyword>
<evidence type="ECO:0000256" key="3">
    <source>
        <dbReference type="ARBA" id="ARBA00007931"/>
    </source>
</evidence>
<keyword evidence="9" id="KW-0862">Zinc</keyword>
<evidence type="ECO:0000259" key="14">
    <source>
        <dbReference type="Pfam" id="PF02163"/>
    </source>
</evidence>
<feature type="domain" description="Peptidase M50" evidence="14">
    <location>
        <begin position="133"/>
        <end position="169"/>
    </location>
</feature>
<keyword evidence="6 13" id="KW-0812">Transmembrane</keyword>
<comment type="cofactor">
    <cofactor evidence="1">
        <name>Zn(2+)</name>
        <dbReference type="ChEBI" id="CHEBI:29105"/>
    </cofactor>
</comment>
<dbReference type="InterPro" id="IPR044537">
    <property type="entry name" value="Rip2-like"/>
</dbReference>
<evidence type="ECO:0000256" key="1">
    <source>
        <dbReference type="ARBA" id="ARBA00001947"/>
    </source>
</evidence>
<reference evidence="15 16" key="1">
    <citation type="journal article" date="2018" name="Nat. Biotechnol.">
        <title>A standardized bacterial taxonomy based on genome phylogeny substantially revises the tree of life.</title>
        <authorList>
            <person name="Parks D.H."/>
            <person name="Chuvochina M."/>
            <person name="Waite D.W."/>
            <person name="Rinke C."/>
            <person name="Skarshewski A."/>
            <person name="Chaumeil P.A."/>
            <person name="Hugenholtz P."/>
        </authorList>
    </citation>
    <scope>NUCLEOTIDE SEQUENCE [LARGE SCALE GENOMIC DNA]</scope>
    <source>
        <strain evidence="15">UBA8844</strain>
    </source>
</reference>
<comment type="subcellular location">
    <subcellularLocation>
        <location evidence="2">Cell membrane</location>
        <topology evidence="2">Multi-pass membrane protein</topology>
    </subcellularLocation>
</comment>
<dbReference type="PANTHER" id="PTHR35864:SF1">
    <property type="entry name" value="ZINC METALLOPROTEASE YWHC-RELATED"/>
    <property type="match status" value="1"/>
</dbReference>
<dbReference type="PANTHER" id="PTHR35864">
    <property type="entry name" value="ZINC METALLOPROTEASE MJ0611-RELATED"/>
    <property type="match status" value="1"/>
</dbReference>
<proteinExistence type="inferred from homology"/>
<evidence type="ECO:0000313" key="16">
    <source>
        <dbReference type="Proteomes" id="UP000264071"/>
    </source>
</evidence>
<evidence type="ECO:0000313" key="15">
    <source>
        <dbReference type="EMBL" id="HCT57315.1"/>
    </source>
</evidence>
<dbReference type="GO" id="GO:0046872">
    <property type="term" value="F:metal ion binding"/>
    <property type="evidence" value="ECO:0007669"/>
    <property type="project" value="UniProtKB-KW"/>
</dbReference>
<feature type="transmembrane region" description="Helical" evidence="13">
    <location>
        <begin position="175"/>
        <end position="194"/>
    </location>
</feature>
<evidence type="ECO:0000256" key="5">
    <source>
        <dbReference type="ARBA" id="ARBA00022670"/>
    </source>
</evidence>
<evidence type="ECO:0000256" key="10">
    <source>
        <dbReference type="ARBA" id="ARBA00022989"/>
    </source>
</evidence>
<keyword evidence="7" id="KW-0479">Metal-binding</keyword>
<dbReference type="EMBL" id="DPIY01000008">
    <property type="protein sequence ID" value="HCT57315.1"/>
    <property type="molecule type" value="Genomic_DNA"/>
</dbReference>
<dbReference type="InterPro" id="IPR008915">
    <property type="entry name" value="Peptidase_M50"/>
</dbReference>
<dbReference type="GO" id="GO:0006508">
    <property type="term" value="P:proteolysis"/>
    <property type="evidence" value="ECO:0007669"/>
    <property type="project" value="UniProtKB-KW"/>
</dbReference>
<sequence length="227" mass="24964">MDFAQQLALVFPVLLFSMVAHEYAHGYAALKQGDMTAYQLGRLTFNPIKHIDPFMTIILPVMLAFLGGPIFGGAKPVPVNPRNYRNYRRGDIIVSLAGVITNVGIAIACVPLVILVGVLGQQIPGLIRPLGVLQQMLIAGVFINLILAAFNLIPIPPLDGSHVFKYLLPPKWSLQYQRLGAVGLLVLFAVLSFGRPLVDAWLSPAYFLRILAERVYFPYLLPNPFAT</sequence>
<evidence type="ECO:0000256" key="11">
    <source>
        <dbReference type="ARBA" id="ARBA00023049"/>
    </source>
</evidence>
<evidence type="ECO:0000256" key="2">
    <source>
        <dbReference type="ARBA" id="ARBA00004651"/>
    </source>
</evidence>
<dbReference type="InterPro" id="IPR052348">
    <property type="entry name" value="Metallopeptidase_M50B"/>
</dbReference>
<organism evidence="15 16">
    <name type="scientific">Gemmatimonas aurantiaca</name>
    <dbReference type="NCBI Taxonomy" id="173480"/>
    <lineage>
        <taxon>Bacteria</taxon>
        <taxon>Pseudomonadati</taxon>
        <taxon>Gemmatimonadota</taxon>
        <taxon>Gemmatimonadia</taxon>
        <taxon>Gemmatimonadales</taxon>
        <taxon>Gemmatimonadaceae</taxon>
        <taxon>Gemmatimonas</taxon>
    </lineage>
</organism>
<name>A0A3D4V893_9BACT</name>
<dbReference type="GO" id="GO:0005886">
    <property type="term" value="C:plasma membrane"/>
    <property type="evidence" value="ECO:0007669"/>
    <property type="project" value="UniProtKB-SubCell"/>
</dbReference>
<dbReference type="AlphaFoldDB" id="A0A3D4V893"/>
<evidence type="ECO:0000256" key="13">
    <source>
        <dbReference type="SAM" id="Phobius"/>
    </source>
</evidence>
<dbReference type="Proteomes" id="UP000264071">
    <property type="component" value="Unassembled WGS sequence"/>
</dbReference>
<feature type="transmembrane region" description="Helical" evidence="13">
    <location>
        <begin position="6"/>
        <end position="30"/>
    </location>
</feature>
<evidence type="ECO:0000256" key="12">
    <source>
        <dbReference type="ARBA" id="ARBA00023136"/>
    </source>
</evidence>
<evidence type="ECO:0000256" key="8">
    <source>
        <dbReference type="ARBA" id="ARBA00022801"/>
    </source>
</evidence>
<keyword evidence="8" id="KW-0378">Hydrolase</keyword>